<dbReference type="Pfam" id="PF09388">
    <property type="entry name" value="SpoOE-like"/>
    <property type="match status" value="1"/>
</dbReference>
<proteinExistence type="predicted"/>
<gene>
    <name evidence="1" type="ORF">J41TS12_27420</name>
</gene>
<dbReference type="GO" id="GO:0043937">
    <property type="term" value="P:regulation of sporulation"/>
    <property type="evidence" value="ECO:0007669"/>
    <property type="project" value="InterPro"/>
</dbReference>
<dbReference type="RefSeq" id="WP_212940107.1">
    <property type="nucleotide sequence ID" value="NZ_BORR01000009.1"/>
</dbReference>
<organism evidence="1 2">
    <name type="scientific">Paenibacillus antibioticophila</name>
    <dbReference type="NCBI Taxonomy" id="1274374"/>
    <lineage>
        <taxon>Bacteria</taxon>
        <taxon>Bacillati</taxon>
        <taxon>Bacillota</taxon>
        <taxon>Bacilli</taxon>
        <taxon>Bacillales</taxon>
        <taxon>Paenibacillaceae</taxon>
        <taxon>Paenibacillus</taxon>
    </lineage>
</organism>
<dbReference type="Gene3D" id="4.10.280.10">
    <property type="entry name" value="Helix-loop-helix DNA-binding domain"/>
    <property type="match status" value="1"/>
</dbReference>
<dbReference type="AlphaFoldDB" id="A0A919XRD7"/>
<dbReference type="EMBL" id="BORR01000009">
    <property type="protein sequence ID" value="GIO37881.1"/>
    <property type="molecule type" value="Genomic_DNA"/>
</dbReference>
<name>A0A919XRD7_9BACL</name>
<evidence type="ECO:0008006" key="3">
    <source>
        <dbReference type="Google" id="ProtNLM"/>
    </source>
</evidence>
<dbReference type="GO" id="GO:0046983">
    <property type="term" value="F:protein dimerization activity"/>
    <property type="evidence" value="ECO:0007669"/>
    <property type="project" value="InterPro"/>
</dbReference>
<protein>
    <recommendedName>
        <fullName evidence="3">Aspartyl-phosphate phosphatase Spo0E family protein</fullName>
    </recommendedName>
</protein>
<evidence type="ECO:0000313" key="2">
    <source>
        <dbReference type="Proteomes" id="UP000681162"/>
    </source>
</evidence>
<reference evidence="1 2" key="1">
    <citation type="submission" date="2021-03" db="EMBL/GenBank/DDBJ databases">
        <title>Antimicrobial resistance genes in bacteria isolated from Japanese honey, and their potential for conferring macrolide and lincosamide resistance in the American foulbrood pathogen Paenibacillus larvae.</title>
        <authorList>
            <person name="Okamoto M."/>
            <person name="Kumagai M."/>
            <person name="Kanamori H."/>
            <person name="Takamatsu D."/>
        </authorList>
    </citation>
    <scope>NUCLEOTIDE SEQUENCE [LARGE SCALE GENOMIC DNA]</scope>
    <source>
        <strain evidence="1 2">J41TS12</strain>
    </source>
</reference>
<dbReference type="SUPFAM" id="SSF140500">
    <property type="entry name" value="BAS1536-like"/>
    <property type="match status" value="1"/>
</dbReference>
<dbReference type="Proteomes" id="UP000681162">
    <property type="component" value="Unassembled WGS sequence"/>
</dbReference>
<evidence type="ECO:0000313" key="1">
    <source>
        <dbReference type="EMBL" id="GIO37881.1"/>
    </source>
</evidence>
<dbReference type="InterPro" id="IPR037208">
    <property type="entry name" value="Spo0E-like_sf"/>
</dbReference>
<comment type="caution">
    <text evidence="1">The sequence shown here is derived from an EMBL/GenBank/DDBJ whole genome shotgun (WGS) entry which is preliminary data.</text>
</comment>
<dbReference type="InterPro" id="IPR036638">
    <property type="entry name" value="HLH_DNA-bd_sf"/>
</dbReference>
<accession>A0A919XRD7</accession>
<sequence length="71" mass="7931">MTASYFTNTCNKKPPVTKAKVSNELSDIIEQLRAQLVHAAEHNGICSDIVIELSQRLDTYIVMAQHEMVGQ</sequence>
<keyword evidence="2" id="KW-1185">Reference proteome</keyword>
<dbReference type="InterPro" id="IPR018540">
    <property type="entry name" value="Spo0E-like"/>
</dbReference>